<gene>
    <name evidence="8" type="ORF">KDM90_15655</name>
</gene>
<evidence type="ECO:0000256" key="4">
    <source>
        <dbReference type="ARBA" id="ARBA00022741"/>
    </source>
</evidence>
<dbReference type="EC" id="2.7.13.3" evidence="2"/>
<keyword evidence="3" id="KW-0808">Transferase</keyword>
<dbReference type="InterPro" id="IPR004358">
    <property type="entry name" value="Sig_transdc_His_kin-like_C"/>
</dbReference>
<feature type="domain" description="Histidine kinase" evidence="7">
    <location>
        <begin position="607"/>
        <end position="784"/>
    </location>
</feature>
<organism evidence="8 9">
    <name type="scientific">Undibacterium fentianense</name>
    <dbReference type="NCBI Taxonomy" id="2828728"/>
    <lineage>
        <taxon>Bacteria</taxon>
        <taxon>Pseudomonadati</taxon>
        <taxon>Pseudomonadota</taxon>
        <taxon>Betaproteobacteria</taxon>
        <taxon>Burkholderiales</taxon>
        <taxon>Oxalobacteraceae</taxon>
        <taxon>Undibacterium</taxon>
    </lineage>
</organism>
<sequence length="784" mass="88472">MSIADADTQILNFKISSQLKSIIGKDLITDDHVAIFELVKNSFDAKSQNVILYFAENEIHIVDDGKGLTYEDLVHKWLFVAYSAKNDGSEDSGSTENDYRNDLSVSRHYAGSKGVGRFSCDRLGSRLILQSRSAKDLGSVNSLDVDWTEFERSLTDEFVNIPVRHTSSKDFVKPDWVISPSSSGTMLSITGLRQPWNRSKLLDLKRSLAKLIDPFGRNRESFKITIIAPLEELEDKKFSSQNIDDPAPNSFVNGVVENFIFQVLEEKTTWLRTWIDHGAKKLYTELNDRGALIYRISEEAPYASLLDSNFECNLFYLNRSAKATFSRRMGLPSVNFGSIFLFKNGFRVYPLGEPSDDSFGIDARKQQGYARFLGTRDIVGRIDVKGDETKFKESSSRDKGLIETVAAHELRDCFWKKCFLRLENYVVGVSWVLKFDMDIEDSSFLNGDEAKATVISVLAKLANSPAITVETYAKDLLSIVSNKVSEHSRVFKDLESLATKVGDVELANSANEAVQKFLEMERAEASAVAYAERERANRKEAEQKEKLATVAFEKEQQKNLFLTSLQSHDKEILENLHHQVIIYASNAINSIEANLIMLRNGANLKREEFQELLENLLLLNQQVLAASRFATTANFRMESNTIREDLGGYVQQYLERVCPIYENRITVEVKRSVSNFVIDFKPIEISIILDNLIDNAYKAGATKIEFNIRRLESNILQIEARDNGMGLDPTIQIEESIFEKGVTTTSGSGLGLYHVRQLLEKLKGVITLGDSSISGTVFNIKIYK</sequence>
<dbReference type="GO" id="GO:0005524">
    <property type="term" value="F:ATP binding"/>
    <property type="evidence" value="ECO:0007669"/>
    <property type="project" value="UniProtKB-KW"/>
</dbReference>
<dbReference type="Pfam" id="PF13589">
    <property type="entry name" value="HATPase_c_3"/>
    <property type="match status" value="1"/>
</dbReference>
<dbReference type="Gene3D" id="3.30.565.10">
    <property type="entry name" value="Histidine kinase-like ATPase, C-terminal domain"/>
    <property type="match status" value="2"/>
</dbReference>
<dbReference type="PANTHER" id="PTHR44936:SF10">
    <property type="entry name" value="SENSOR PROTEIN RSTB"/>
    <property type="match status" value="1"/>
</dbReference>
<evidence type="ECO:0000259" key="7">
    <source>
        <dbReference type="PROSITE" id="PS50109"/>
    </source>
</evidence>
<evidence type="ECO:0000313" key="8">
    <source>
        <dbReference type="EMBL" id="MBR7801446.1"/>
    </source>
</evidence>
<comment type="catalytic activity">
    <reaction evidence="1">
        <text>ATP + protein L-histidine = ADP + protein N-phospho-L-histidine.</text>
        <dbReference type="EC" id="2.7.13.3"/>
    </reaction>
</comment>
<accession>A0A941E5R1</accession>
<proteinExistence type="predicted"/>
<name>A0A941E5R1_9BURK</name>
<dbReference type="InterPro" id="IPR036890">
    <property type="entry name" value="HATPase_C_sf"/>
</dbReference>
<protein>
    <recommendedName>
        <fullName evidence="2">histidine kinase</fullName>
        <ecNumber evidence="2">2.7.13.3</ecNumber>
    </recommendedName>
</protein>
<dbReference type="RefSeq" id="WP_212676578.1">
    <property type="nucleotide sequence ID" value="NZ_JAGSPJ010000007.1"/>
</dbReference>
<comment type="caution">
    <text evidence="8">The sequence shown here is derived from an EMBL/GenBank/DDBJ whole genome shotgun (WGS) entry which is preliminary data.</text>
</comment>
<dbReference type="GO" id="GO:0004673">
    <property type="term" value="F:protein histidine kinase activity"/>
    <property type="evidence" value="ECO:0007669"/>
    <property type="project" value="UniProtKB-EC"/>
</dbReference>
<keyword evidence="6 8" id="KW-0067">ATP-binding</keyword>
<dbReference type="AlphaFoldDB" id="A0A941E5R1"/>
<dbReference type="InterPro" id="IPR003594">
    <property type="entry name" value="HATPase_dom"/>
</dbReference>
<dbReference type="EMBL" id="JAGSPJ010000007">
    <property type="protein sequence ID" value="MBR7801446.1"/>
    <property type="molecule type" value="Genomic_DNA"/>
</dbReference>
<dbReference type="SMART" id="SM00387">
    <property type="entry name" value="HATPase_c"/>
    <property type="match status" value="1"/>
</dbReference>
<reference evidence="8" key="1">
    <citation type="submission" date="2021-04" db="EMBL/GenBank/DDBJ databases">
        <title>novel species isolated from subtropical streams in China.</title>
        <authorList>
            <person name="Lu H."/>
        </authorList>
    </citation>
    <scope>NUCLEOTIDE SEQUENCE</scope>
    <source>
        <strain evidence="8">FT137W</strain>
    </source>
</reference>
<dbReference type="PANTHER" id="PTHR44936">
    <property type="entry name" value="SENSOR PROTEIN CREC"/>
    <property type="match status" value="1"/>
</dbReference>
<keyword evidence="5" id="KW-0418">Kinase</keyword>
<dbReference type="PRINTS" id="PR00344">
    <property type="entry name" value="BCTRLSENSOR"/>
</dbReference>
<dbReference type="Pfam" id="PF02518">
    <property type="entry name" value="HATPase_c"/>
    <property type="match status" value="1"/>
</dbReference>
<dbReference type="InterPro" id="IPR005467">
    <property type="entry name" value="His_kinase_dom"/>
</dbReference>
<evidence type="ECO:0000256" key="5">
    <source>
        <dbReference type="ARBA" id="ARBA00022777"/>
    </source>
</evidence>
<evidence type="ECO:0000256" key="1">
    <source>
        <dbReference type="ARBA" id="ARBA00000085"/>
    </source>
</evidence>
<keyword evidence="9" id="KW-1185">Reference proteome</keyword>
<dbReference type="SUPFAM" id="SSF55874">
    <property type="entry name" value="ATPase domain of HSP90 chaperone/DNA topoisomerase II/histidine kinase"/>
    <property type="match status" value="2"/>
</dbReference>
<dbReference type="Proteomes" id="UP000678545">
    <property type="component" value="Unassembled WGS sequence"/>
</dbReference>
<keyword evidence="4" id="KW-0547">Nucleotide-binding</keyword>
<evidence type="ECO:0000256" key="2">
    <source>
        <dbReference type="ARBA" id="ARBA00012438"/>
    </source>
</evidence>
<dbReference type="InterPro" id="IPR050980">
    <property type="entry name" value="2C_sensor_his_kinase"/>
</dbReference>
<evidence type="ECO:0000256" key="6">
    <source>
        <dbReference type="ARBA" id="ARBA00022840"/>
    </source>
</evidence>
<evidence type="ECO:0000313" key="9">
    <source>
        <dbReference type="Proteomes" id="UP000678545"/>
    </source>
</evidence>
<dbReference type="PROSITE" id="PS50109">
    <property type="entry name" value="HIS_KIN"/>
    <property type="match status" value="1"/>
</dbReference>
<evidence type="ECO:0000256" key="3">
    <source>
        <dbReference type="ARBA" id="ARBA00022679"/>
    </source>
</evidence>